<keyword evidence="2" id="KW-1185">Reference proteome</keyword>
<dbReference type="Proteomes" id="UP001500902">
    <property type="component" value="Unassembled WGS sequence"/>
</dbReference>
<accession>A0ABP7AWL8</accession>
<protein>
    <submittedName>
        <fullName evidence="1">Uridine kinase</fullName>
    </submittedName>
</protein>
<evidence type="ECO:0000313" key="2">
    <source>
        <dbReference type="Proteomes" id="UP001500902"/>
    </source>
</evidence>
<dbReference type="SUPFAM" id="SSF52540">
    <property type="entry name" value="P-loop containing nucleoside triphosphate hydrolases"/>
    <property type="match status" value="1"/>
</dbReference>
<dbReference type="InterPro" id="IPR027417">
    <property type="entry name" value="P-loop_NTPase"/>
</dbReference>
<dbReference type="GO" id="GO:0016301">
    <property type="term" value="F:kinase activity"/>
    <property type="evidence" value="ECO:0007669"/>
    <property type="project" value="UniProtKB-KW"/>
</dbReference>
<dbReference type="Gene3D" id="3.40.50.300">
    <property type="entry name" value="P-loop containing nucleotide triphosphate hydrolases"/>
    <property type="match status" value="1"/>
</dbReference>
<dbReference type="EMBL" id="BAAAZP010000003">
    <property type="protein sequence ID" value="GAA3641845.1"/>
    <property type="molecule type" value="Genomic_DNA"/>
</dbReference>
<organism evidence="1 2">
    <name type="scientific">Nonomuraea antimicrobica</name>
    <dbReference type="NCBI Taxonomy" id="561173"/>
    <lineage>
        <taxon>Bacteria</taxon>
        <taxon>Bacillati</taxon>
        <taxon>Actinomycetota</taxon>
        <taxon>Actinomycetes</taxon>
        <taxon>Streptosporangiales</taxon>
        <taxon>Streptosporangiaceae</taxon>
        <taxon>Nonomuraea</taxon>
    </lineage>
</organism>
<reference evidence="2" key="1">
    <citation type="journal article" date="2019" name="Int. J. Syst. Evol. Microbiol.">
        <title>The Global Catalogue of Microorganisms (GCM) 10K type strain sequencing project: providing services to taxonomists for standard genome sequencing and annotation.</title>
        <authorList>
            <consortium name="The Broad Institute Genomics Platform"/>
            <consortium name="The Broad Institute Genome Sequencing Center for Infectious Disease"/>
            <person name="Wu L."/>
            <person name="Ma J."/>
        </authorList>
    </citation>
    <scope>NUCLEOTIDE SEQUENCE [LARGE SCALE GENOMIC DNA]</scope>
    <source>
        <strain evidence="2">JCM 16904</strain>
    </source>
</reference>
<keyword evidence="1" id="KW-0418">Kinase</keyword>
<comment type="caution">
    <text evidence="1">The sequence shown here is derived from an EMBL/GenBank/DDBJ whole genome shotgun (WGS) entry which is preliminary data.</text>
</comment>
<dbReference type="RefSeq" id="WP_344871582.1">
    <property type="nucleotide sequence ID" value="NZ_BAAAZP010000003.1"/>
</dbReference>
<name>A0ABP7AWL8_9ACTN</name>
<gene>
    <name evidence="1" type="ORF">GCM10022224_000220</name>
</gene>
<keyword evidence="1" id="KW-0808">Transferase</keyword>
<proteinExistence type="predicted"/>
<sequence>MRARPISREALVEELAELIAARPPGAWVRVAVDGAPATRPGALADELVSPLRLRGRPVVRVSAGDFLRPASLRLEYGRTDPDAFYDDWLDVKALRREVLEPLDPGGSGRVLPALWDSGIDRAFRVPYFELPPGGVVVVDGTLLLGRGLAVEVGVHLWLSVAALERGTPPGERWRLPAYERYEREARPQEAADVVVRADHPDRPAVLVPDGAGTRRASGAD</sequence>
<evidence type="ECO:0000313" key="1">
    <source>
        <dbReference type="EMBL" id="GAA3641845.1"/>
    </source>
</evidence>